<keyword evidence="3" id="KW-1185">Reference proteome</keyword>
<dbReference type="EMBL" id="KZ857398">
    <property type="protein sequence ID" value="RDX50775.1"/>
    <property type="molecule type" value="Genomic_DNA"/>
</dbReference>
<gene>
    <name evidence="2" type="ORF">OH76DRAFT_1417781</name>
</gene>
<reference evidence="2 3" key="1">
    <citation type="journal article" date="2018" name="Biotechnol. Biofuels">
        <title>Integrative visual omics of the white-rot fungus Polyporus brumalis exposes the biotechnological potential of its oxidative enzymes for delignifying raw plant biomass.</title>
        <authorList>
            <person name="Miyauchi S."/>
            <person name="Rancon A."/>
            <person name="Drula E."/>
            <person name="Hage H."/>
            <person name="Chaduli D."/>
            <person name="Favel A."/>
            <person name="Grisel S."/>
            <person name="Henrissat B."/>
            <person name="Herpoel-Gimbert I."/>
            <person name="Ruiz-Duenas F.J."/>
            <person name="Chevret D."/>
            <person name="Hainaut M."/>
            <person name="Lin J."/>
            <person name="Wang M."/>
            <person name="Pangilinan J."/>
            <person name="Lipzen A."/>
            <person name="Lesage-Meessen L."/>
            <person name="Navarro D."/>
            <person name="Riley R."/>
            <person name="Grigoriev I.V."/>
            <person name="Zhou S."/>
            <person name="Raouche S."/>
            <person name="Rosso M.N."/>
        </authorList>
    </citation>
    <scope>NUCLEOTIDE SEQUENCE [LARGE SCALE GENOMIC DNA]</scope>
    <source>
        <strain evidence="2 3">BRFM 1820</strain>
    </source>
</reference>
<evidence type="ECO:0000313" key="3">
    <source>
        <dbReference type="Proteomes" id="UP000256964"/>
    </source>
</evidence>
<evidence type="ECO:0000313" key="2">
    <source>
        <dbReference type="EMBL" id="RDX50775.1"/>
    </source>
</evidence>
<dbReference type="STRING" id="139420.A0A371DDY3"/>
<feature type="compositionally biased region" description="Pro residues" evidence="1">
    <location>
        <begin position="109"/>
        <end position="120"/>
    </location>
</feature>
<organism evidence="2 3">
    <name type="scientific">Lentinus brumalis</name>
    <dbReference type="NCBI Taxonomy" id="2498619"/>
    <lineage>
        <taxon>Eukaryota</taxon>
        <taxon>Fungi</taxon>
        <taxon>Dikarya</taxon>
        <taxon>Basidiomycota</taxon>
        <taxon>Agaricomycotina</taxon>
        <taxon>Agaricomycetes</taxon>
        <taxon>Polyporales</taxon>
        <taxon>Polyporaceae</taxon>
        <taxon>Lentinus</taxon>
    </lineage>
</organism>
<dbReference type="AlphaFoldDB" id="A0A371DDY3"/>
<proteinExistence type="predicted"/>
<dbReference type="Proteomes" id="UP000256964">
    <property type="component" value="Unassembled WGS sequence"/>
</dbReference>
<feature type="region of interest" description="Disordered" evidence="1">
    <location>
        <begin position="80"/>
        <end position="126"/>
    </location>
</feature>
<evidence type="ECO:0000256" key="1">
    <source>
        <dbReference type="SAM" id="MobiDB-lite"/>
    </source>
</evidence>
<feature type="region of interest" description="Disordered" evidence="1">
    <location>
        <begin position="164"/>
        <end position="187"/>
    </location>
</feature>
<sequence>MEAMSYLALVVSRLPWESQLQWRLSSRRLLELKKQWSGERLEGELSLLGEFVDYARSLAYSEQPDYACWKGRFRALTPDLPDDPLYEPSDRSGPPLEDNPNGEHLPRGPGDPPTSGPWPKPSASSGDWWPTSTWYPAVPLEEDELLGDESGIVSECIDVIDEDPQAHGQSLLGDHAHPSPANRQAASFDAVSIHDEHNRLRRGTMYDKSS</sequence>
<accession>A0A371DDY3</accession>
<name>A0A371DDY3_9APHY</name>
<protein>
    <submittedName>
        <fullName evidence="2">Uncharacterized protein</fullName>
    </submittedName>
</protein>